<feature type="compositionally biased region" description="Polar residues" evidence="1">
    <location>
        <begin position="82"/>
        <end position="91"/>
    </location>
</feature>
<name>A0AAV6SR74_SOLSE</name>
<proteinExistence type="predicted"/>
<feature type="region of interest" description="Disordered" evidence="1">
    <location>
        <begin position="68"/>
        <end position="91"/>
    </location>
</feature>
<protein>
    <submittedName>
        <fullName evidence="2">Uncharacterized protein</fullName>
    </submittedName>
</protein>
<evidence type="ECO:0000313" key="2">
    <source>
        <dbReference type="EMBL" id="KAG7519622.1"/>
    </source>
</evidence>
<comment type="caution">
    <text evidence="2">The sequence shown here is derived from an EMBL/GenBank/DDBJ whole genome shotgun (WGS) entry which is preliminary data.</text>
</comment>
<dbReference type="Proteomes" id="UP000693946">
    <property type="component" value="Linkage Group LG11"/>
</dbReference>
<gene>
    <name evidence="2" type="ORF">JOB18_012232</name>
</gene>
<sequence>MGDSDTDTDLRGGTPSSSNASITPPRKQQKRNKKGTKNTERIGKKETPGWKKCARTCIRRTARCAGAPFPVAHGGLTDIKQHASSGGHTET</sequence>
<dbReference type="AlphaFoldDB" id="A0AAV6SR74"/>
<feature type="compositionally biased region" description="Basic residues" evidence="1">
    <location>
        <begin position="27"/>
        <end position="36"/>
    </location>
</feature>
<keyword evidence="3" id="KW-1185">Reference proteome</keyword>
<feature type="region of interest" description="Disordered" evidence="1">
    <location>
        <begin position="1"/>
        <end position="51"/>
    </location>
</feature>
<dbReference type="EMBL" id="JAGKHQ010000003">
    <property type="protein sequence ID" value="KAG7519622.1"/>
    <property type="molecule type" value="Genomic_DNA"/>
</dbReference>
<organism evidence="2 3">
    <name type="scientific">Solea senegalensis</name>
    <name type="common">Senegalese sole</name>
    <dbReference type="NCBI Taxonomy" id="28829"/>
    <lineage>
        <taxon>Eukaryota</taxon>
        <taxon>Metazoa</taxon>
        <taxon>Chordata</taxon>
        <taxon>Craniata</taxon>
        <taxon>Vertebrata</taxon>
        <taxon>Euteleostomi</taxon>
        <taxon>Actinopterygii</taxon>
        <taxon>Neopterygii</taxon>
        <taxon>Teleostei</taxon>
        <taxon>Neoteleostei</taxon>
        <taxon>Acanthomorphata</taxon>
        <taxon>Carangaria</taxon>
        <taxon>Pleuronectiformes</taxon>
        <taxon>Pleuronectoidei</taxon>
        <taxon>Soleidae</taxon>
        <taxon>Solea</taxon>
    </lineage>
</organism>
<evidence type="ECO:0000256" key="1">
    <source>
        <dbReference type="SAM" id="MobiDB-lite"/>
    </source>
</evidence>
<accession>A0AAV6SR74</accession>
<feature type="compositionally biased region" description="Basic and acidic residues" evidence="1">
    <location>
        <begin position="37"/>
        <end position="49"/>
    </location>
</feature>
<reference evidence="2 3" key="1">
    <citation type="journal article" date="2021" name="Sci. Rep.">
        <title>Chromosome anchoring in Senegalese sole (Solea senegalensis) reveals sex-associated markers and genome rearrangements in flatfish.</title>
        <authorList>
            <person name="Guerrero-Cozar I."/>
            <person name="Gomez-Garrido J."/>
            <person name="Berbel C."/>
            <person name="Martinez-Blanch J.F."/>
            <person name="Alioto T."/>
            <person name="Claros M.G."/>
            <person name="Gagnaire P.A."/>
            <person name="Manchado M."/>
        </authorList>
    </citation>
    <scope>NUCLEOTIDE SEQUENCE [LARGE SCALE GENOMIC DNA]</scope>
    <source>
        <strain evidence="2">Sse05_10M</strain>
    </source>
</reference>
<evidence type="ECO:0000313" key="3">
    <source>
        <dbReference type="Proteomes" id="UP000693946"/>
    </source>
</evidence>